<feature type="transmembrane region" description="Helical" evidence="8">
    <location>
        <begin position="82"/>
        <end position="104"/>
    </location>
</feature>
<evidence type="ECO:0000256" key="1">
    <source>
        <dbReference type="ARBA" id="ARBA00004141"/>
    </source>
</evidence>
<reference evidence="9" key="1">
    <citation type="submission" date="2022-09" db="EMBL/GenBank/DDBJ databases">
        <title>Complete Genomes of Fervidibacillus albus and Fervidibacillus halotolerans isolated from tidal flat sediments.</title>
        <authorList>
            <person name="Kwon K.K."/>
            <person name="Yang S.-H."/>
            <person name="Park M.J."/>
            <person name="Oh H.-M."/>
        </authorList>
    </citation>
    <scope>NUCLEOTIDE SEQUENCE</scope>
    <source>
        <strain evidence="9">MEBiC13591</strain>
    </source>
</reference>
<organism evidence="9 10">
    <name type="scientific">Fervidibacillus albus</name>
    <dbReference type="NCBI Taxonomy" id="2980026"/>
    <lineage>
        <taxon>Bacteria</taxon>
        <taxon>Bacillati</taxon>
        <taxon>Bacillota</taxon>
        <taxon>Bacilli</taxon>
        <taxon>Bacillales</taxon>
        <taxon>Bacillaceae</taxon>
        <taxon>Fervidibacillus</taxon>
    </lineage>
</organism>
<dbReference type="RefSeq" id="WP_275417853.1">
    <property type="nucleotide sequence ID" value="NZ_CP106878.1"/>
</dbReference>
<dbReference type="GO" id="GO:0015254">
    <property type="term" value="F:glycerol channel activity"/>
    <property type="evidence" value="ECO:0007669"/>
    <property type="project" value="TreeGrafter"/>
</dbReference>
<feature type="transmembrane region" description="Helical" evidence="8">
    <location>
        <begin position="39"/>
        <end position="62"/>
    </location>
</feature>
<dbReference type="KEGG" id="faf:OE104_01615"/>
<feature type="transmembrane region" description="Helical" evidence="8">
    <location>
        <begin position="211"/>
        <end position="234"/>
    </location>
</feature>
<dbReference type="PRINTS" id="PR00783">
    <property type="entry name" value="MINTRINSICP"/>
</dbReference>
<dbReference type="InterPro" id="IPR022357">
    <property type="entry name" value="MIP_CS"/>
</dbReference>
<dbReference type="AlphaFoldDB" id="A0A9E8RWH3"/>
<keyword evidence="5 8" id="KW-1133">Transmembrane helix</keyword>
<name>A0A9E8RWH3_9BACI</name>
<dbReference type="InterPro" id="IPR023271">
    <property type="entry name" value="Aquaporin-like"/>
</dbReference>
<evidence type="ECO:0000256" key="6">
    <source>
        <dbReference type="ARBA" id="ARBA00023136"/>
    </source>
</evidence>
<keyword evidence="10" id="KW-1185">Reference proteome</keyword>
<dbReference type="GO" id="GO:0005886">
    <property type="term" value="C:plasma membrane"/>
    <property type="evidence" value="ECO:0007669"/>
    <property type="project" value="TreeGrafter"/>
</dbReference>
<evidence type="ECO:0000256" key="3">
    <source>
        <dbReference type="ARBA" id="ARBA00022448"/>
    </source>
</evidence>
<dbReference type="Gene3D" id="1.20.1080.10">
    <property type="entry name" value="Glycerol uptake facilitator protein"/>
    <property type="match status" value="1"/>
</dbReference>
<dbReference type="PANTHER" id="PTHR43829:SF9">
    <property type="entry name" value="AQUAPORIN-9"/>
    <property type="match status" value="1"/>
</dbReference>
<comment type="subcellular location">
    <subcellularLocation>
        <location evidence="1">Membrane</location>
        <topology evidence="1">Multi-pass membrane protein</topology>
    </subcellularLocation>
</comment>
<keyword evidence="4 7" id="KW-0812">Transmembrane</keyword>
<evidence type="ECO:0000256" key="2">
    <source>
        <dbReference type="ARBA" id="ARBA00006175"/>
    </source>
</evidence>
<feature type="transmembrane region" description="Helical" evidence="8">
    <location>
        <begin position="6"/>
        <end position="27"/>
    </location>
</feature>
<comment type="similarity">
    <text evidence="2 7">Belongs to the MIP/aquaporin (TC 1.A.8) family.</text>
</comment>
<keyword evidence="6 8" id="KW-0472">Membrane</keyword>
<feature type="transmembrane region" description="Helical" evidence="8">
    <location>
        <begin position="240"/>
        <end position="259"/>
    </location>
</feature>
<protein>
    <submittedName>
        <fullName evidence="9">Aquaporin family protein</fullName>
    </submittedName>
</protein>
<feature type="transmembrane region" description="Helical" evidence="8">
    <location>
        <begin position="162"/>
        <end position="184"/>
    </location>
</feature>
<proteinExistence type="inferred from homology"/>
<keyword evidence="3 7" id="KW-0813">Transport</keyword>
<dbReference type="InterPro" id="IPR000425">
    <property type="entry name" value="MIP"/>
</dbReference>
<dbReference type="PROSITE" id="PS00221">
    <property type="entry name" value="MIP"/>
    <property type="match status" value="1"/>
</dbReference>
<dbReference type="PANTHER" id="PTHR43829">
    <property type="entry name" value="AQUAPORIN OR AQUAGLYCEROPORIN RELATED"/>
    <property type="match status" value="1"/>
</dbReference>
<dbReference type="Proteomes" id="UP001164718">
    <property type="component" value="Chromosome"/>
</dbReference>
<feature type="transmembrane region" description="Helical" evidence="8">
    <location>
        <begin position="134"/>
        <end position="156"/>
    </location>
</feature>
<dbReference type="InterPro" id="IPR050363">
    <property type="entry name" value="MIP/Aquaporin"/>
</dbReference>
<sequence length="265" mass="29449">MSIFFIEFVGTGILIALGLGVTAGVLLRGTRLTGNGWLIIAIGWGLAYFLAMLFVHPFGIAHLNPALTVGLASIGQVFWHDLFMYFSGQFTGGLFGAIIVYFLYLPHFRVTGDPQRKLNAFVTLPMVKNIPANLLSEAIVTFSFVFGILVIWATVFANELKFVFIAFLVIGIALSFGSTASFAMNPARDLGPRIVHYIFPIPGKGSSQWKYFWIPIIGPFFGGVYGALFYQGFYLGVFHLSFWFISSFFIIVMGWALYIELRSSR</sequence>
<dbReference type="Pfam" id="PF00230">
    <property type="entry name" value="MIP"/>
    <property type="match status" value="1"/>
</dbReference>
<evidence type="ECO:0000256" key="4">
    <source>
        <dbReference type="ARBA" id="ARBA00022692"/>
    </source>
</evidence>
<accession>A0A9E8RWH3</accession>
<evidence type="ECO:0000256" key="5">
    <source>
        <dbReference type="ARBA" id="ARBA00022989"/>
    </source>
</evidence>
<gene>
    <name evidence="9" type="ORF">OE104_01615</name>
</gene>
<evidence type="ECO:0000313" key="10">
    <source>
        <dbReference type="Proteomes" id="UP001164718"/>
    </source>
</evidence>
<dbReference type="SUPFAM" id="SSF81338">
    <property type="entry name" value="Aquaporin-like"/>
    <property type="match status" value="1"/>
</dbReference>
<evidence type="ECO:0000313" key="9">
    <source>
        <dbReference type="EMBL" id="WAA10068.1"/>
    </source>
</evidence>
<dbReference type="EMBL" id="CP106878">
    <property type="protein sequence ID" value="WAA10068.1"/>
    <property type="molecule type" value="Genomic_DNA"/>
</dbReference>
<evidence type="ECO:0000256" key="7">
    <source>
        <dbReference type="RuleBase" id="RU000477"/>
    </source>
</evidence>
<evidence type="ECO:0000256" key="8">
    <source>
        <dbReference type="SAM" id="Phobius"/>
    </source>
</evidence>